<dbReference type="EMBL" id="VZQQ01000009">
    <property type="protein sequence ID" value="MBC8747564.1"/>
    <property type="molecule type" value="Genomic_DNA"/>
</dbReference>
<organism evidence="1 2">
    <name type="scientific">Paraburkholderia podalyriae</name>
    <dbReference type="NCBI Taxonomy" id="1938811"/>
    <lineage>
        <taxon>Bacteria</taxon>
        <taxon>Pseudomonadati</taxon>
        <taxon>Pseudomonadota</taxon>
        <taxon>Betaproteobacteria</taxon>
        <taxon>Burkholderiales</taxon>
        <taxon>Burkholderiaceae</taxon>
        <taxon>Paraburkholderia</taxon>
    </lineage>
</organism>
<comment type="caution">
    <text evidence="1">The sequence shown here is derived from an EMBL/GenBank/DDBJ whole genome shotgun (WGS) entry which is preliminary data.</text>
</comment>
<evidence type="ECO:0000313" key="2">
    <source>
        <dbReference type="Proteomes" id="UP000736373"/>
    </source>
</evidence>
<accession>A0ABR7PNE1</accession>
<name>A0ABR7PNE1_9BURK</name>
<reference evidence="1 2" key="1">
    <citation type="submission" date="2019-09" db="EMBL/GenBank/DDBJ databases">
        <title>Paraburkholderia podalyriae sp. nov., A South African Podalyria-associated rhizobium.</title>
        <authorList>
            <person name="Mavima L."/>
            <person name="Beukes C.W."/>
            <person name="Palmer M."/>
            <person name="De Meyer S.E."/>
            <person name="James E.K."/>
            <person name="Maluk M."/>
            <person name="Avontuur J.R."/>
            <person name="Chan W.Y."/>
            <person name="Venter S.N."/>
            <person name="Steenkamp E.T."/>
        </authorList>
    </citation>
    <scope>NUCLEOTIDE SEQUENCE [LARGE SCALE GENOMIC DNA]</scope>
    <source>
        <strain evidence="1 2">WC7.3b</strain>
    </source>
</reference>
<proteinExistence type="predicted"/>
<keyword evidence="2" id="KW-1185">Reference proteome</keyword>
<protein>
    <submittedName>
        <fullName evidence="1">Uncharacterized protein</fullName>
    </submittedName>
</protein>
<dbReference type="RefSeq" id="WP_187634643.1">
    <property type="nucleotide sequence ID" value="NZ_VZQQ01000009.1"/>
</dbReference>
<sequence>MTIHSAVTNTNALRGGNEAITVPSAATTSLEAPWLAAARFASTVPRGRPVASVLAAASLSEVLMAGKTHPSMT</sequence>
<gene>
    <name evidence="1" type="ORF">F6X42_13410</name>
</gene>
<dbReference type="Proteomes" id="UP000736373">
    <property type="component" value="Unassembled WGS sequence"/>
</dbReference>
<evidence type="ECO:0000313" key="1">
    <source>
        <dbReference type="EMBL" id="MBC8747564.1"/>
    </source>
</evidence>